<evidence type="ECO:0000313" key="1">
    <source>
        <dbReference type="EMBL" id="KHG29983.1"/>
    </source>
</evidence>
<organism evidence="1 2">
    <name type="scientific">Gossypium arboreum</name>
    <name type="common">Tree cotton</name>
    <name type="synonym">Gossypium nanking</name>
    <dbReference type="NCBI Taxonomy" id="29729"/>
    <lineage>
        <taxon>Eukaryota</taxon>
        <taxon>Viridiplantae</taxon>
        <taxon>Streptophyta</taxon>
        <taxon>Embryophyta</taxon>
        <taxon>Tracheophyta</taxon>
        <taxon>Spermatophyta</taxon>
        <taxon>Magnoliopsida</taxon>
        <taxon>eudicotyledons</taxon>
        <taxon>Gunneridae</taxon>
        <taxon>Pentapetalae</taxon>
        <taxon>rosids</taxon>
        <taxon>malvids</taxon>
        <taxon>Malvales</taxon>
        <taxon>Malvaceae</taxon>
        <taxon>Malvoideae</taxon>
        <taxon>Gossypium</taxon>
    </lineage>
</organism>
<proteinExistence type="predicted"/>
<keyword evidence="2" id="KW-1185">Reference proteome</keyword>
<dbReference type="EMBL" id="KN453572">
    <property type="protein sequence ID" value="KHG29983.1"/>
    <property type="molecule type" value="Genomic_DNA"/>
</dbReference>
<sequence>MFGTLMFFELNFQCMIIMDYFLRYY</sequence>
<dbReference type="AlphaFoldDB" id="A0A0B0PU18"/>
<gene>
    <name evidence="1" type="ORF">F383_14831</name>
</gene>
<protein>
    <submittedName>
        <fullName evidence="1">Uncharacterized protein</fullName>
    </submittedName>
</protein>
<reference evidence="2" key="1">
    <citation type="submission" date="2014-09" db="EMBL/GenBank/DDBJ databases">
        <authorList>
            <person name="Mudge J."/>
            <person name="Ramaraj T."/>
            <person name="Lindquist I.E."/>
            <person name="Bharti A.K."/>
            <person name="Sundararajan A."/>
            <person name="Cameron C.T."/>
            <person name="Woodward J.E."/>
            <person name="May G.D."/>
            <person name="Brubaker C."/>
            <person name="Broadhvest J."/>
            <person name="Wilkins T.A."/>
        </authorList>
    </citation>
    <scope>NUCLEOTIDE SEQUENCE</scope>
    <source>
        <strain evidence="2">cv. AKA8401</strain>
    </source>
</reference>
<evidence type="ECO:0000313" key="2">
    <source>
        <dbReference type="Proteomes" id="UP000032142"/>
    </source>
</evidence>
<name>A0A0B0PU18_GOSAR</name>
<accession>A0A0B0PU18</accession>
<dbReference type="Proteomes" id="UP000032142">
    <property type="component" value="Unassembled WGS sequence"/>
</dbReference>